<evidence type="ECO:0000256" key="12">
    <source>
        <dbReference type="ARBA" id="ARBA00023012"/>
    </source>
</evidence>
<dbReference type="InterPro" id="IPR008358">
    <property type="entry name" value="Sig_transdc_His_kin/Pase_MprB"/>
</dbReference>
<dbReference type="SMART" id="SM00387">
    <property type="entry name" value="HATPase_c"/>
    <property type="match status" value="1"/>
</dbReference>
<dbReference type="Gene3D" id="3.30.565.10">
    <property type="entry name" value="Histidine kinase-like ATPase, C-terminal domain"/>
    <property type="match status" value="1"/>
</dbReference>
<dbReference type="SMART" id="SM00304">
    <property type="entry name" value="HAMP"/>
    <property type="match status" value="1"/>
</dbReference>
<accession>A0ABW1V4F2</accession>
<keyword evidence="11 14" id="KW-1133">Transmembrane helix</keyword>
<evidence type="ECO:0000256" key="7">
    <source>
        <dbReference type="ARBA" id="ARBA00022692"/>
    </source>
</evidence>
<keyword evidence="6" id="KW-0808">Transferase</keyword>
<evidence type="ECO:0000256" key="8">
    <source>
        <dbReference type="ARBA" id="ARBA00022741"/>
    </source>
</evidence>
<keyword evidence="7 14" id="KW-0812">Transmembrane</keyword>
<dbReference type="PANTHER" id="PTHR45528">
    <property type="entry name" value="SENSOR HISTIDINE KINASE CPXA"/>
    <property type="match status" value="1"/>
</dbReference>
<evidence type="ECO:0000259" key="15">
    <source>
        <dbReference type="PROSITE" id="PS50109"/>
    </source>
</evidence>
<dbReference type="EMBL" id="JBHSTE010000004">
    <property type="protein sequence ID" value="MFC6333343.1"/>
    <property type="molecule type" value="Genomic_DNA"/>
</dbReference>
<evidence type="ECO:0000256" key="6">
    <source>
        <dbReference type="ARBA" id="ARBA00022679"/>
    </source>
</evidence>
<dbReference type="Gene3D" id="6.10.340.10">
    <property type="match status" value="1"/>
</dbReference>
<dbReference type="PRINTS" id="PR01780">
    <property type="entry name" value="LANTIREGPROT"/>
</dbReference>
<dbReference type="Proteomes" id="UP001596233">
    <property type="component" value="Unassembled WGS sequence"/>
</dbReference>
<keyword evidence="5" id="KW-0597">Phosphoprotein</keyword>
<name>A0ABW1V4F2_9BACL</name>
<keyword evidence="8" id="KW-0547">Nucleotide-binding</keyword>
<evidence type="ECO:0000256" key="13">
    <source>
        <dbReference type="ARBA" id="ARBA00023136"/>
    </source>
</evidence>
<feature type="transmembrane region" description="Helical" evidence="14">
    <location>
        <begin position="20"/>
        <end position="42"/>
    </location>
</feature>
<dbReference type="SMART" id="SM00388">
    <property type="entry name" value="HisKA"/>
    <property type="match status" value="1"/>
</dbReference>
<comment type="subcellular location">
    <subcellularLocation>
        <location evidence="2">Cell membrane</location>
        <topology evidence="2">Multi-pass membrane protein</topology>
    </subcellularLocation>
</comment>
<dbReference type="SUPFAM" id="SSF55874">
    <property type="entry name" value="ATPase domain of HSP90 chaperone/DNA topoisomerase II/histidine kinase"/>
    <property type="match status" value="1"/>
</dbReference>
<dbReference type="InterPro" id="IPR003661">
    <property type="entry name" value="HisK_dim/P_dom"/>
</dbReference>
<evidence type="ECO:0000256" key="5">
    <source>
        <dbReference type="ARBA" id="ARBA00022553"/>
    </source>
</evidence>
<dbReference type="InterPro" id="IPR036097">
    <property type="entry name" value="HisK_dim/P_sf"/>
</dbReference>
<evidence type="ECO:0000313" key="18">
    <source>
        <dbReference type="Proteomes" id="UP001596233"/>
    </source>
</evidence>
<feature type="transmembrane region" description="Helical" evidence="14">
    <location>
        <begin position="157"/>
        <end position="176"/>
    </location>
</feature>
<feature type="domain" description="HAMP" evidence="16">
    <location>
        <begin position="180"/>
        <end position="232"/>
    </location>
</feature>
<keyword evidence="12" id="KW-0902">Two-component regulatory system</keyword>
<evidence type="ECO:0000256" key="1">
    <source>
        <dbReference type="ARBA" id="ARBA00000085"/>
    </source>
</evidence>
<dbReference type="InterPro" id="IPR050398">
    <property type="entry name" value="HssS/ArlS-like"/>
</dbReference>
<dbReference type="PROSITE" id="PS50885">
    <property type="entry name" value="HAMP"/>
    <property type="match status" value="1"/>
</dbReference>
<evidence type="ECO:0000256" key="11">
    <source>
        <dbReference type="ARBA" id="ARBA00022989"/>
    </source>
</evidence>
<dbReference type="Gene3D" id="1.10.287.130">
    <property type="match status" value="1"/>
</dbReference>
<dbReference type="PROSITE" id="PS50109">
    <property type="entry name" value="HIS_KIN"/>
    <property type="match status" value="1"/>
</dbReference>
<dbReference type="InterPro" id="IPR003594">
    <property type="entry name" value="HATPase_dom"/>
</dbReference>
<dbReference type="RefSeq" id="WP_379234739.1">
    <property type="nucleotide sequence ID" value="NZ_JBHSTE010000004.1"/>
</dbReference>
<evidence type="ECO:0000256" key="3">
    <source>
        <dbReference type="ARBA" id="ARBA00012438"/>
    </source>
</evidence>
<evidence type="ECO:0000259" key="16">
    <source>
        <dbReference type="PROSITE" id="PS50885"/>
    </source>
</evidence>
<sequence>MEVSSHSSERKSTKLRTLFLRYLAVFCAGTIALTMIHALIFVGCMRTGMILPANYAEKQVMEASAAVAAGQLPELDSSYTFYKYARYTLDGQLLEHSMTAKQSEKVWKQLENRNSSYRFPYNYTKKTIQQEVYIFKYSVSAQFSDPLLRNLVPSAELFFFVVFCIAFLGGSALLASSFGRKLARKMNGLQEATNLIQQQNLDFTIQYSAIDEIDQVLHSMDQMKHALKQSLESQWKLERSRRDQISALAHDVKTPLTIVRGNVELLSETSLTEEQKEYTDYITESIRQMDAYMKSLIEITKTESLTSLQLATVDLKGFVRKIEGQIHALAVVKELTPYVIADGLPDTIHADPELLERALMNIISNAVDQAPKYSELTLSVEFSQKRIRFCVVDKGPGFSSEALTMATEQFYMGDSARRSNGHYGMGLYIARFIARLHGGELNVANDETTGGGKVTIELPGKTDVDVHQ</sequence>
<dbReference type="InterPro" id="IPR005467">
    <property type="entry name" value="His_kinase_dom"/>
</dbReference>
<evidence type="ECO:0000256" key="14">
    <source>
        <dbReference type="SAM" id="Phobius"/>
    </source>
</evidence>
<dbReference type="InterPro" id="IPR003660">
    <property type="entry name" value="HAMP_dom"/>
</dbReference>
<comment type="caution">
    <text evidence="17">The sequence shown here is derived from an EMBL/GenBank/DDBJ whole genome shotgun (WGS) entry which is preliminary data.</text>
</comment>
<proteinExistence type="predicted"/>
<keyword evidence="9" id="KW-0418">Kinase</keyword>
<evidence type="ECO:0000313" key="17">
    <source>
        <dbReference type="EMBL" id="MFC6333343.1"/>
    </source>
</evidence>
<keyword evidence="4" id="KW-1003">Cell membrane</keyword>
<organism evidence="17 18">
    <name type="scientific">Paenibacillus septentrionalis</name>
    <dbReference type="NCBI Taxonomy" id="429342"/>
    <lineage>
        <taxon>Bacteria</taxon>
        <taxon>Bacillati</taxon>
        <taxon>Bacillota</taxon>
        <taxon>Bacilli</taxon>
        <taxon>Bacillales</taxon>
        <taxon>Paenibacillaceae</taxon>
        <taxon>Paenibacillus</taxon>
    </lineage>
</organism>
<reference evidence="18" key="1">
    <citation type="journal article" date="2019" name="Int. J. Syst. Evol. Microbiol.">
        <title>The Global Catalogue of Microorganisms (GCM) 10K type strain sequencing project: providing services to taxonomists for standard genome sequencing and annotation.</title>
        <authorList>
            <consortium name="The Broad Institute Genomics Platform"/>
            <consortium name="The Broad Institute Genome Sequencing Center for Infectious Disease"/>
            <person name="Wu L."/>
            <person name="Ma J."/>
        </authorList>
    </citation>
    <scope>NUCLEOTIDE SEQUENCE [LARGE SCALE GENOMIC DNA]</scope>
    <source>
        <strain evidence="18">PCU 280</strain>
    </source>
</reference>
<keyword evidence="13 14" id="KW-0472">Membrane</keyword>
<dbReference type="GO" id="GO:0005524">
    <property type="term" value="F:ATP binding"/>
    <property type="evidence" value="ECO:0007669"/>
    <property type="project" value="UniProtKB-KW"/>
</dbReference>
<dbReference type="EC" id="2.7.13.3" evidence="3"/>
<evidence type="ECO:0000256" key="2">
    <source>
        <dbReference type="ARBA" id="ARBA00004651"/>
    </source>
</evidence>
<dbReference type="InterPro" id="IPR036890">
    <property type="entry name" value="HATPase_C_sf"/>
</dbReference>
<dbReference type="CDD" id="cd00082">
    <property type="entry name" value="HisKA"/>
    <property type="match status" value="1"/>
</dbReference>
<dbReference type="Pfam" id="PF02518">
    <property type="entry name" value="HATPase_c"/>
    <property type="match status" value="1"/>
</dbReference>
<dbReference type="PANTHER" id="PTHR45528:SF8">
    <property type="entry name" value="HISTIDINE KINASE"/>
    <property type="match status" value="1"/>
</dbReference>
<keyword evidence="18" id="KW-1185">Reference proteome</keyword>
<keyword evidence="10 17" id="KW-0067">ATP-binding</keyword>
<gene>
    <name evidence="17" type="ORF">ACFP56_12010</name>
</gene>
<dbReference type="SUPFAM" id="SSF47384">
    <property type="entry name" value="Homodimeric domain of signal transducing histidine kinase"/>
    <property type="match status" value="1"/>
</dbReference>
<feature type="domain" description="Histidine kinase" evidence="15">
    <location>
        <begin position="247"/>
        <end position="462"/>
    </location>
</feature>
<comment type="catalytic activity">
    <reaction evidence="1">
        <text>ATP + protein L-histidine = ADP + protein N-phospho-L-histidine.</text>
        <dbReference type="EC" id="2.7.13.3"/>
    </reaction>
</comment>
<evidence type="ECO:0000256" key="10">
    <source>
        <dbReference type="ARBA" id="ARBA00022840"/>
    </source>
</evidence>
<dbReference type="Pfam" id="PF00512">
    <property type="entry name" value="HisKA"/>
    <property type="match status" value="1"/>
</dbReference>
<evidence type="ECO:0000256" key="4">
    <source>
        <dbReference type="ARBA" id="ARBA00022475"/>
    </source>
</evidence>
<protein>
    <recommendedName>
        <fullName evidence="3">histidine kinase</fullName>
        <ecNumber evidence="3">2.7.13.3</ecNumber>
    </recommendedName>
</protein>
<evidence type="ECO:0000256" key="9">
    <source>
        <dbReference type="ARBA" id="ARBA00022777"/>
    </source>
</evidence>